<dbReference type="InterPro" id="IPR045621">
    <property type="entry name" value="BPD_transp_1_N"/>
</dbReference>
<dbReference type="PANTHER" id="PTHR43163:SF3">
    <property type="entry name" value="PEPTIDE ABC TRANSPORTER PERMEASE PROTEIN"/>
    <property type="match status" value="1"/>
</dbReference>
<feature type="transmembrane region" description="Helical" evidence="7">
    <location>
        <begin position="287"/>
        <end position="312"/>
    </location>
</feature>
<feature type="transmembrane region" description="Helical" evidence="7">
    <location>
        <begin position="12"/>
        <end position="31"/>
    </location>
</feature>
<evidence type="ECO:0000259" key="8">
    <source>
        <dbReference type="PROSITE" id="PS50928"/>
    </source>
</evidence>
<comment type="subcellular location">
    <subcellularLocation>
        <location evidence="1">Cell membrane</location>
        <topology evidence="1">Multi-pass membrane protein</topology>
    </subcellularLocation>
</comment>
<keyword evidence="6 7" id="KW-0472">Membrane</keyword>
<dbReference type="SUPFAM" id="SSF161098">
    <property type="entry name" value="MetI-like"/>
    <property type="match status" value="1"/>
</dbReference>
<gene>
    <name evidence="9" type="ORF">METZ01_LOCUS94785</name>
</gene>
<dbReference type="GO" id="GO:0005886">
    <property type="term" value="C:plasma membrane"/>
    <property type="evidence" value="ECO:0007669"/>
    <property type="project" value="UniProtKB-SubCell"/>
</dbReference>
<evidence type="ECO:0000256" key="6">
    <source>
        <dbReference type="ARBA" id="ARBA00023136"/>
    </source>
</evidence>
<sequence>MLWRAIVGRLGLSIVTLWVVSVLIFIGTNLLPGDIAQIMLGQTATPENTEALRVKLGLDKPAHMQYLVWLGNIAQGDLGISKAGLGAGLGTPIVEVLGPRVTNTLRLTALVAVIAIPISLFIGLIAAMHPGTQLDRTVTFSTLSLISVPDFLVATFLVLIFAVYLGWLPSIVFLRGNETGWVLIKTLAMPTLTLIIVASSQIIRMTRATVLNVMSSPYIEMAILKGVPRKKIILRHALLNAIGPIVNVIVLNLAWLVGGVVVVEIIFAYPGLAKLMVEAVLLRDLPLVQACAMIFCGTYVVLIFLADMASILSNPRLRHPK</sequence>
<dbReference type="AlphaFoldDB" id="A0A381VPE5"/>
<keyword evidence="4 7" id="KW-0812">Transmembrane</keyword>
<feature type="transmembrane region" description="Helical" evidence="7">
    <location>
        <begin position="179"/>
        <end position="198"/>
    </location>
</feature>
<protein>
    <recommendedName>
        <fullName evidence="8">ABC transmembrane type-1 domain-containing protein</fullName>
    </recommendedName>
</protein>
<reference evidence="9" key="1">
    <citation type="submission" date="2018-05" db="EMBL/GenBank/DDBJ databases">
        <authorList>
            <person name="Lanie J.A."/>
            <person name="Ng W.-L."/>
            <person name="Kazmierczak K.M."/>
            <person name="Andrzejewski T.M."/>
            <person name="Davidsen T.M."/>
            <person name="Wayne K.J."/>
            <person name="Tettelin H."/>
            <person name="Glass J.I."/>
            <person name="Rusch D."/>
            <person name="Podicherti R."/>
            <person name="Tsui H.-C.T."/>
            <person name="Winkler M.E."/>
        </authorList>
    </citation>
    <scope>NUCLEOTIDE SEQUENCE</scope>
</reference>
<name>A0A381VPE5_9ZZZZ</name>
<dbReference type="Gene3D" id="1.10.3720.10">
    <property type="entry name" value="MetI-like"/>
    <property type="match status" value="1"/>
</dbReference>
<accession>A0A381VPE5</accession>
<evidence type="ECO:0000313" key="9">
    <source>
        <dbReference type="EMBL" id="SVA41931.1"/>
    </source>
</evidence>
<feature type="transmembrane region" description="Helical" evidence="7">
    <location>
        <begin position="107"/>
        <end position="128"/>
    </location>
</feature>
<dbReference type="InterPro" id="IPR000515">
    <property type="entry name" value="MetI-like"/>
</dbReference>
<evidence type="ECO:0000256" key="4">
    <source>
        <dbReference type="ARBA" id="ARBA00022692"/>
    </source>
</evidence>
<dbReference type="EMBL" id="UINC01009347">
    <property type="protein sequence ID" value="SVA41931.1"/>
    <property type="molecule type" value="Genomic_DNA"/>
</dbReference>
<keyword evidence="2" id="KW-0813">Transport</keyword>
<evidence type="ECO:0000256" key="1">
    <source>
        <dbReference type="ARBA" id="ARBA00004651"/>
    </source>
</evidence>
<keyword evidence="3" id="KW-1003">Cell membrane</keyword>
<dbReference type="CDD" id="cd06261">
    <property type="entry name" value="TM_PBP2"/>
    <property type="match status" value="1"/>
</dbReference>
<dbReference type="InterPro" id="IPR035906">
    <property type="entry name" value="MetI-like_sf"/>
</dbReference>
<evidence type="ECO:0000256" key="7">
    <source>
        <dbReference type="SAM" id="Phobius"/>
    </source>
</evidence>
<dbReference type="PANTHER" id="PTHR43163">
    <property type="entry name" value="DIPEPTIDE TRANSPORT SYSTEM PERMEASE PROTEIN DPPB-RELATED"/>
    <property type="match status" value="1"/>
</dbReference>
<evidence type="ECO:0000256" key="3">
    <source>
        <dbReference type="ARBA" id="ARBA00022475"/>
    </source>
</evidence>
<dbReference type="Pfam" id="PF00528">
    <property type="entry name" value="BPD_transp_1"/>
    <property type="match status" value="1"/>
</dbReference>
<proteinExistence type="predicted"/>
<feature type="domain" description="ABC transmembrane type-1" evidence="8">
    <location>
        <begin position="101"/>
        <end position="306"/>
    </location>
</feature>
<evidence type="ECO:0000256" key="2">
    <source>
        <dbReference type="ARBA" id="ARBA00022448"/>
    </source>
</evidence>
<dbReference type="PROSITE" id="PS50928">
    <property type="entry name" value="ABC_TM1"/>
    <property type="match status" value="1"/>
</dbReference>
<feature type="transmembrane region" description="Helical" evidence="7">
    <location>
        <begin position="238"/>
        <end position="267"/>
    </location>
</feature>
<keyword evidence="5 7" id="KW-1133">Transmembrane helix</keyword>
<dbReference type="Pfam" id="PF19300">
    <property type="entry name" value="BPD_transp_1_N"/>
    <property type="match status" value="1"/>
</dbReference>
<evidence type="ECO:0000256" key="5">
    <source>
        <dbReference type="ARBA" id="ARBA00022989"/>
    </source>
</evidence>
<dbReference type="GO" id="GO:0055085">
    <property type="term" value="P:transmembrane transport"/>
    <property type="evidence" value="ECO:0007669"/>
    <property type="project" value="InterPro"/>
</dbReference>
<organism evidence="9">
    <name type="scientific">marine metagenome</name>
    <dbReference type="NCBI Taxonomy" id="408172"/>
    <lineage>
        <taxon>unclassified sequences</taxon>
        <taxon>metagenomes</taxon>
        <taxon>ecological metagenomes</taxon>
    </lineage>
</organism>
<feature type="transmembrane region" description="Helical" evidence="7">
    <location>
        <begin position="140"/>
        <end position="167"/>
    </location>
</feature>